<dbReference type="GO" id="GO:0046394">
    <property type="term" value="P:carboxylic acid biosynthetic process"/>
    <property type="evidence" value="ECO:0007669"/>
    <property type="project" value="UniProtKB-ARBA"/>
</dbReference>
<comment type="caution">
    <text evidence="2">The sequence shown here is derived from an EMBL/GenBank/DDBJ whole genome shotgun (WGS) entry which is preliminary data.</text>
</comment>
<dbReference type="AlphaFoldDB" id="A0A927JC07"/>
<sequence length="284" mass="30201">MAEQVLVTLDCELRDADEPFLHADDLAALRGDGVFETLLVRHGRACNLEAHLARIGRSSRALGLPVVDAGDWRDAISMAVQAWGNRREGVLRLVYSRGRENAGSATTGYVLVNPLSQRMLKARAGGVAVLTLERGYASDLQEHAPWLLLGAKTLSYAMNMAAIRYAVDNGADDAIFVSSDGYLLEGPSAAVVLLRGTTLVTPPASLGILPSTTQQAVFDIAGEHGFGTACELITVVDLLNADGAWMLSSATLSARITSVNGLRLPEPPVAADVARLVDRAVERD</sequence>
<dbReference type="NCBIfam" id="NF005887">
    <property type="entry name" value="PRK07849.1-2"/>
    <property type="match status" value="1"/>
</dbReference>
<dbReference type="InterPro" id="IPR043131">
    <property type="entry name" value="BCAT-like_N"/>
</dbReference>
<dbReference type="InterPro" id="IPR050571">
    <property type="entry name" value="Class-IV_PLP-Dep_Aminotrnsfr"/>
</dbReference>
<dbReference type="InterPro" id="IPR043132">
    <property type="entry name" value="BCAT-like_C"/>
</dbReference>
<dbReference type="Gene3D" id="3.30.470.10">
    <property type="match status" value="1"/>
</dbReference>
<dbReference type="InterPro" id="IPR036038">
    <property type="entry name" value="Aminotransferase-like"/>
</dbReference>
<dbReference type="Pfam" id="PF01063">
    <property type="entry name" value="Aminotran_4"/>
    <property type="match status" value="1"/>
</dbReference>
<accession>A0A927JC07</accession>
<keyword evidence="2" id="KW-0456">Lyase</keyword>
<dbReference type="Proteomes" id="UP000642993">
    <property type="component" value="Unassembled WGS sequence"/>
</dbReference>
<evidence type="ECO:0000313" key="2">
    <source>
        <dbReference type="EMBL" id="MBD8505877.1"/>
    </source>
</evidence>
<evidence type="ECO:0000256" key="1">
    <source>
        <dbReference type="ARBA" id="ARBA00009320"/>
    </source>
</evidence>
<protein>
    <submittedName>
        <fullName evidence="2">Aminodeoxychorismate lyase</fullName>
        <ecNumber evidence="2">4.1.3.38</ecNumber>
    </submittedName>
</protein>
<dbReference type="RefSeq" id="WP_192038329.1">
    <property type="nucleotide sequence ID" value="NZ_JACYWE010000002.1"/>
</dbReference>
<reference evidence="2" key="1">
    <citation type="submission" date="2020-09" db="EMBL/GenBank/DDBJ databases">
        <title>Hoyosella lacisalsi sp. nov., a halotolerant actinobacterium isolated from soil of Lake Gudzhirganskoe.</title>
        <authorList>
            <person name="Yang Q."/>
            <person name="Guo P.Y."/>
            <person name="Liu S.W."/>
            <person name="Li F.N."/>
            <person name="Sun C.H."/>
        </authorList>
    </citation>
    <scope>NUCLEOTIDE SEQUENCE</scope>
    <source>
        <strain evidence="2">G463</strain>
    </source>
</reference>
<evidence type="ECO:0000313" key="3">
    <source>
        <dbReference type="Proteomes" id="UP000642993"/>
    </source>
</evidence>
<dbReference type="PANTHER" id="PTHR42743:SF11">
    <property type="entry name" value="AMINODEOXYCHORISMATE LYASE"/>
    <property type="match status" value="1"/>
</dbReference>
<dbReference type="SUPFAM" id="SSF56752">
    <property type="entry name" value="D-aminoacid aminotransferase-like PLP-dependent enzymes"/>
    <property type="match status" value="1"/>
</dbReference>
<gene>
    <name evidence="2" type="ORF">HT102_05190</name>
</gene>
<comment type="similarity">
    <text evidence="1">Belongs to the class-IV pyridoxal-phosphate-dependent aminotransferase family.</text>
</comment>
<keyword evidence="3" id="KW-1185">Reference proteome</keyword>
<dbReference type="InterPro" id="IPR001544">
    <property type="entry name" value="Aminotrans_IV"/>
</dbReference>
<dbReference type="GO" id="GO:0005829">
    <property type="term" value="C:cytosol"/>
    <property type="evidence" value="ECO:0007669"/>
    <property type="project" value="TreeGrafter"/>
</dbReference>
<dbReference type="GO" id="GO:0008696">
    <property type="term" value="F:4-amino-4-deoxychorismate lyase activity"/>
    <property type="evidence" value="ECO:0007669"/>
    <property type="project" value="UniProtKB-EC"/>
</dbReference>
<dbReference type="EMBL" id="JACYWE010000002">
    <property type="protein sequence ID" value="MBD8505877.1"/>
    <property type="molecule type" value="Genomic_DNA"/>
</dbReference>
<dbReference type="Gene3D" id="3.20.10.10">
    <property type="entry name" value="D-amino Acid Aminotransferase, subunit A, domain 2"/>
    <property type="match status" value="1"/>
</dbReference>
<dbReference type="PANTHER" id="PTHR42743">
    <property type="entry name" value="AMINO-ACID AMINOTRANSFERASE"/>
    <property type="match status" value="1"/>
</dbReference>
<dbReference type="NCBIfam" id="NF005886">
    <property type="entry name" value="PRK07849.1-1"/>
    <property type="match status" value="1"/>
</dbReference>
<organism evidence="2 3">
    <name type="scientific">Lolliginicoccus lacisalsi</name>
    <dbReference type="NCBI Taxonomy" id="2742202"/>
    <lineage>
        <taxon>Bacteria</taxon>
        <taxon>Bacillati</taxon>
        <taxon>Actinomycetota</taxon>
        <taxon>Actinomycetes</taxon>
        <taxon>Mycobacteriales</taxon>
        <taxon>Hoyosellaceae</taxon>
        <taxon>Lolliginicoccus</taxon>
    </lineage>
</organism>
<dbReference type="EC" id="4.1.3.38" evidence="2"/>
<name>A0A927JC07_9ACTN</name>
<proteinExistence type="inferred from homology"/>